<dbReference type="InterPro" id="IPR014469">
    <property type="entry name" value="DUF2271"/>
</dbReference>
<dbReference type="RefSeq" id="WP_206573546.1">
    <property type="nucleotide sequence ID" value="NZ_JAFKCV010000004.1"/>
</dbReference>
<keyword evidence="2" id="KW-1185">Reference proteome</keyword>
<proteinExistence type="predicted"/>
<protein>
    <submittedName>
        <fullName evidence="1">DUF2271 domain-containing protein</fullName>
    </submittedName>
</protein>
<reference evidence="1" key="1">
    <citation type="submission" date="2021-03" db="EMBL/GenBank/DDBJ databases">
        <title>novel species isolated from a fishpond in China.</title>
        <authorList>
            <person name="Lu H."/>
            <person name="Cai Z."/>
        </authorList>
    </citation>
    <scope>NUCLEOTIDE SEQUENCE</scope>
    <source>
        <strain evidence="1">JCM 30855</strain>
    </source>
</reference>
<evidence type="ECO:0000313" key="2">
    <source>
        <dbReference type="Proteomes" id="UP000664654"/>
    </source>
</evidence>
<comment type="caution">
    <text evidence="1">The sequence shown here is derived from an EMBL/GenBank/DDBJ whole genome shotgun (WGS) entry which is preliminary data.</text>
</comment>
<dbReference type="PIRSF" id="PIRSF014995">
    <property type="entry name" value="UCP014995"/>
    <property type="match status" value="1"/>
</dbReference>
<dbReference type="AlphaFoldDB" id="A0A939DME0"/>
<dbReference type="Pfam" id="PF10029">
    <property type="entry name" value="DUF2271"/>
    <property type="match status" value="1"/>
</dbReference>
<dbReference type="Gene3D" id="2.60.40.4070">
    <property type="match status" value="1"/>
</dbReference>
<sequence>MRIHGLLLVLGLSVLVNPAIGMEMQITLIQPQLDVQPYHRPYIAVWVEDEKRQPRATLALWKQLEKGDKWLKDLRQYWRKAGRNAGAEIDGVTGATRRPGQHRLVWDGRDNQGRPLPAGEYLLNIEASREEGGRDYHRVPFQLGGQGQIELPATTELGTIQIRYQP</sequence>
<accession>A0A939DME0</accession>
<organism evidence="1 2">
    <name type="scientific">Bowmanella dokdonensis</name>
    <dbReference type="NCBI Taxonomy" id="751969"/>
    <lineage>
        <taxon>Bacteria</taxon>
        <taxon>Pseudomonadati</taxon>
        <taxon>Pseudomonadota</taxon>
        <taxon>Gammaproteobacteria</taxon>
        <taxon>Alteromonadales</taxon>
        <taxon>Alteromonadaceae</taxon>
        <taxon>Bowmanella</taxon>
    </lineage>
</organism>
<dbReference type="EMBL" id="JAFKCV010000004">
    <property type="protein sequence ID" value="MBN7825439.1"/>
    <property type="molecule type" value="Genomic_DNA"/>
</dbReference>
<evidence type="ECO:0000313" key="1">
    <source>
        <dbReference type="EMBL" id="MBN7825439.1"/>
    </source>
</evidence>
<gene>
    <name evidence="1" type="ORF">J0A66_09420</name>
</gene>
<dbReference type="Proteomes" id="UP000664654">
    <property type="component" value="Unassembled WGS sequence"/>
</dbReference>
<name>A0A939DME0_9ALTE</name>